<reference evidence="1" key="1">
    <citation type="journal article" date="2020" name="Nature">
        <title>Giant virus diversity and host interactions through global metagenomics.</title>
        <authorList>
            <person name="Schulz F."/>
            <person name="Roux S."/>
            <person name="Paez-Espino D."/>
            <person name="Jungbluth S."/>
            <person name="Walsh D.A."/>
            <person name="Denef V.J."/>
            <person name="McMahon K.D."/>
            <person name="Konstantinidis K.T."/>
            <person name="Eloe-Fadrosh E.A."/>
            <person name="Kyrpides N.C."/>
            <person name="Woyke T."/>
        </authorList>
    </citation>
    <scope>NUCLEOTIDE SEQUENCE</scope>
    <source>
        <strain evidence="1">GVMAG-M-3300025880-56</strain>
    </source>
</reference>
<dbReference type="EMBL" id="MN740350">
    <property type="protein sequence ID" value="QHU01817.1"/>
    <property type="molecule type" value="Genomic_DNA"/>
</dbReference>
<sequence length="254" mass="30164">MNILTYIYKPYINFENIDHLTVQKLTIIILDTLNEKTYNKELFELFQSKSILEFDDIEKCLLNDSMNRCFQKLENTDGSEFIELFKKKLNDLEPKELLDLIISVDCIVKTYDNFENIKNKIDSQNYINKDAIISEILSLANNFLRCSIYFRMLANTPLGKVNLLKAITSIFSSINLADMLKRVNLEYNFNDFNDFPNYQLFLIYFYRIMEMSHKSPNEDLKNEFKIITSYIYKLISESCSILEKKFNIKFQYLS</sequence>
<name>A0A6C0JB89_9ZZZZ</name>
<protein>
    <submittedName>
        <fullName evidence="1">Uncharacterized protein</fullName>
    </submittedName>
</protein>
<dbReference type="AlphaFoldDB" id="A0A6C0JB89"/>
<proteinExistence type="predicted"/>
<accession>A0A6C0JB89</accession>
<evidence type="ECO:0000313" key="1">
    <source>
        <dbReference type="EMBL" id="QHU01817.1"/>
    </source>
</evidence>
<organism evidence="1">
    <name type="scientific">viral metagenome</name>
    <dbReference type="NCBI Taxonomy" id="1070528"/>
    <lineage>
        <taxon>unclassified sequences</taxon>
        <taxon>metagenomes</taxon>
        <taxon>organismal metagenomes</taxon>
    </lineage>
</organism>